<dbReference type="GO" id="GO:0051321">
    <property type="term" value="P:meiotic cell cycle"/>
    <property type="evidence" value="ECO:0007669"/>
    <property type="project" value="UniProtKB-KW"/>
</dbReference>
<dbReference type="GO" id="GO:0008270">
    <property type="term" value="F:zinc ion binding"/>
    <property type="evidence" value="ECO:0007669"/>
    <property type="project" value="UniProtKB-KW"/>
</dbReference>
<reference evidence="23" key="2">
    <citation type="submission" date="2025-08" db="UniProtKB">
        <authorList>
            <consortium name="Ensembl"/>
        </authorList>
    </citation>
    <scope>IDENTIFICATION</scope>
    <source>
        <strain evidence="23">Glennie</strain>
    </source>
</reference>
<keyword evidence="18" id="KW-0863">Zinc-finger</keyword>
<evidence type="ECO:0000256" key="17">
    <source>
        <dbReference type="ARBA" id="ARBA00081458"/>
    </source>
</evidence>
<protein>
    <recommendedName>
        <fullName evidence="15">Putative ATP-dependent RNA helicase TDRD12</fullName>
        <ecNumber evidence="1">3.6.4.13</ecNumber>
    </recommendedName>
    <alternativeName>
        <fullName evidence="17">ES cell-associated transcript 8 protein</fullName>
    </alternativeName>
    <alternativeName>
        <fullName evidence="16">Tudor domain-containing protein 12</fullName>
    </alternativeName>
</protein>
<dbReference type="GO" id="GO:0005524">
    <property type="term" value="F:ATP binding"/>
    <property type="evidence" value="ECO:0007669"/>
    <property type="project" value="UniProtKB-KW"/>
</dbReference>
<dbReference type="GO" id="GO:0031047">
    <property type="term" value="P:regulatory ncRNA-mediated gene silencing"/>
    <property type="evidence" value="ECO:0007669"/>
    <property type="project" value="UniProtKB-KW"/>
</dbReference>
<keyword evidence="6" id="KW-0378">Hydrolase</keyword>
<dbReference type="PANTHER" id="PTHR22655">
    <property type="entry name" value="ATP-DEPENDENT RNA HELICASE TDRD12-RELATED"/>
    <property type="match status" value="1"/>
</dbReference>
<dbReference type="SUPFAM" id="SSF49764">
    <property type="entry name" value="HSP20-like chaperones"/>
    <property type="match status" value="1"/>
</dbReference>
<dbReference type="GO" id="GO:0007283">
    <property type="term" value="P:spermatogenesis"/>
    <property type="evidence" value="ECO:0007669"/>
    <property type="project" value="UniProtKB-KW"/>
</dbReference>
<feature type="domain" description="CS" evidence="22">
    <location>
        <begin position="1089"/>
        <end position="1189"/>
    </location>
</feature>
<dbReference type="GO" id="GO:0030154">
    <property type="term" value="P:cell differentiation"/>
    <property type="evidence" value="ECO:0007669"/>
    <property type="project" value="UniProtKB-KW"/>
</dbReference>
<dbReference type="AlphaFoldDB" id="K7EGC4"/>
<dbReference type="Gene3D" id="3.40.50.300">
    <property type="entry name" value="P-loop containing nucleotide triphosphate hydrolases"/>
    <property type="match status" value="2"/>
</dbReference>
<keyword evidence="2" id="KW-0217">Developmental protein</keyword>
<sequence>MIEVGILKIEDPGCFWVTKKGHGPFLNHEMEYQKLTIEMNNFYNHACRGEDLKPLMLEEGQVCVVYCVELKSWCRAVVKSIMPSADHHLAECFLVDFAKYIPVKTKNIRVALETFMQLPYRAKKFRLYCTKPVTLHINIYKDNAEIVPAKRWDSAAILYFNKILKATTQIEAKLCAEQEDFFDVYLYVTIKNEKICVNDELVAKNFACYDTPKESKFGTPENIVKCTTKINSKPLPSEINPALALWPTLFQEKIPECLGASIASQAPKLPIGDFSPKQVLGNECKEKEHISSNEINNSTVTSGCYLPKRDMTNLADSVEQTASVLSPKLNENQSKWTKKRGCGERNGCVKLLQFLNPDPIFADGTHYLQKPNISMQQPFTVLRNKIEPCSTFETAPLSRNLKKALRRNKFQGPNHTESYCWPPIARGCDSVVISHHGKDPLLYIPPILTFMQIGNCYKSLPSRNGPLAVILCPGWKKAMLVFDLLTEYSRGTRPLHPMLVLVGLYKEEAKNMKLQKGCEVIITTPHSLSRLLKYHSLLFLRICHLIFDEVEALFLEASEQMHTILDYFKKMSIERDSSPHQIVAVGTHWSKHLEILIKEFMNDPYIVITALEEAALYGNVQQVVHLCLEYEKTSPLLQFLDFTPSVTQKTLIFTSSVDEEELIYKAVVNSSIFCIKSHRDMGFDSKNVLEQWKKKFSSGTHVVLVLTDDCIPSLAITDATCVIHFNFPNSPRIYGDRLYCMSDNFQNLIEQGASVEQGVSKAKSILLLTEKSACHAVGILRYLERTDASIPPELCNFTAGVLEAKEDMKVGRPLCQYLKDFGFCKNKRMCPDRHRINTEVDIPNIFSEKTPNDGYITIIPFYIVNATNYFGRIIDKYEDLYAHLSAEMNEYFKESTNKVPVKKVEKLKLYALYEKTLFHRVQVLKIGQEENRIFFNVQIKYIDEGRTDNIKSYHLLHLPERFHSIPPQAVEFIVCRVKPIDNEIDWSPKVTRYIHNKIKGTIHEAKIVLSLGNTVWIDPMIHVTRLSDLKTSIIEYNIRSEILSLGMGTDNPEHAENLKKLFEEAKTATHEESTIQNSIFAKSPDTVKKLADDLQSTETEDEVTKNASSEMNPEDPKSDFESENKGQTDIKGTASRTYPKSAWVGDKFYLADLQLHKSIFEEKSKCIIKNEEPMIILVKEKKEPWLTLLKHKSPNVSFDFDHWEEPEEESPFSNVVPAKRMHHFPDRIIEEMDDSSGDSESESD</sequence>
<feature type="region of interest" description="Disordered" evidence="19">
    <location>
        <begin position="1090"/>
        <end position="1133"/>
    </location>
</feature>
<evidence type="ECO:0000256" key="5">
    <source>
        <dbReference type="ARBA" id="ARBA00022782"/>
    </source>
</evidence>
<accession>K7EGC4</accession>
<dbReference type="EC" id="3.6.4.13" evidence="1"/>
<keyword evidence="4" id="KW-0547">Nucleotide-binding</keyword>
<dbReference type="InterPro" id="IPR027417">
    <property type="entry name" value="P-loop_NTPase"/>
</dbReference>
<dbReference type="Gene3D" id="2.40.50.90">
    <property type="match status" value="2"/>
</dbReference>
<evidence type="ECO:0000259" key="22">
    <source>
        <dbReference type="PROSITE" id="PS51203"/>
    </source>
</evidence>
<evidence type="ECO:0000313" key="24">
    <source>
        <dbReference type="Proteomes" id="UP000002279"/>
    </source>
</evidence>
<dbReference type="InterPro" id="IPR002999">
    <property type="entry name" value="Tudor"/>
</dbReference>
<keyword evidence="3" id="KW-0677">Repeat</keyword>
<dbReference type="InterPro" id="IPR008978">
    <property type="entry name" value="HSP20-like_chaperone"/>
</dbReference>
<evidence type="ECO:0000259" key="20">
    <source>
        <dbReference type="PROSITE" id="PS50103"/>
    </source>
</evidence>
<dbReference type="Gene3D" id="2.60.40.790">
    <property type="match status" value="1"/>
</dbReference>
<evidence type="ECO:0000256" key="3">
    <source>
        <dbReference type="ARBA" id="ARBA00022737"/>
    </source>
</evidence>
<dbReference type="FunFam" id="2.30.30.140:FF:000087">
    <property type="entry name" value="Putative ATP-dependent RNA helicase TDRD12"/>
    <property type="match status" value="1"/>
</dbReference>
<keyword evidence="18" id="KW-0479">Metal-binding</keyword>
<evidence type="ECO:0000256" key="13">
    <source>
        <dbReference type="ARBA" id="ARBA00055914"/>
    </source>
</evidence>
<dbReference type="Ensembl" id="ENSOANT00000041828.2">
    <property type="protein sequence ID" value="ENSOANP00000032581.2"/>
    <property type="gene ID" value="ENSOANG00000029442.2"/>
</dbReference>
<keyword evidence="24" id="KW-1185">Reference proteome</keyword>
<dbReference type="Bgee" id="ENSOANG00000029442">
    <property type="expression patterns" value="Expressed in testis and 7 other cell types or tissues"/>
</dbReference>
<evidence type="ECO:0000256" key="9">
    <source>
        <dbReference type="ARBA" id="ARBA00022871"/>
    </source>
</evidence>
<evidence type="ECO:0000256" key="11">
    <source>
        <dbReference type="ARBA" id="ARBA00023254"/>
    </source>
</evidence>
<dbReference type="FunFam" id="3.40.50.300:FF:001416">
    <property type="entry name" value="Tudor domain containing 12"/>
    <property type="match status" value="1"/>
</dbReference>
<proteinExistence type="predicted"/>
<feature type="compositionally biased region" description="Basic and acidic residues" evidence="19">
    <location>
        <begin position="1114"/>
        <end position="1128"/>
    </location>
</feature>
<feature type="domain" description="C3H1-type" evidence="20">
    <location>
        <begin position="809"/>
        <end position="837"/>
    </location>
</feature>
<dbReference type="FunFam" id="2.40.50.90:FF:000021">
    <property type="entry name" value="putative ATP-dependent RNA helicase TDRD12"/>
    <property type="match status" value="1"/>
</dbReference>
<name>K7EGC4_ORNAN</name>
<comment type="subunit">
    <text evidence="14">Component of a mRNP complex containing PIWIL2, TDRD1 and piRNAs. Component of the PET complex, at least composed of EXD1, PIWIL2, TDRD12 and piRNAs.</text>
</comment>
<dbReference type="Pfam" id="PF00567">
    <property type="entry name" value="TUDOR"/>
    <property type="match status" value="2"/>
</dbReference>
<dbReference type="PROSITE" id="PS51203">
    <property type="entry name" value="CS"/>
    <property type="match status" value="1"/>
</dbReference>
<gene>
    <name evidence="23" type="primary">TDRD12</name>
</gene>
<evidence type="ECO:0000256" key="10">
    <source>
        <dbReference type="ARBA" id="ARBA00023158"/>
    </source>
</evidence>
<reference evidence="23" key="3">
    <citation type="submission" date="2025-09" db="UniProtKB">
        <authorList>
            <consortium name="Ensembl"/>
        </authorList>
    </citation>
    <scope>IDENTIFICATION</scope>
    <source>
        <strain evidence="23">Glennie</strain>
    </source>
</reference>
<feature type="zinc finger region" description="C3H1-type" evidence="18">
    <location>
        <begin position="809"/>
        <end position="837"/>
    </location>
</feature>
<dbReference type="Proteomes" id="UP000002279">
    <property type="component" value="Chromosome 11"/>
</dbReference>
<reference evidence="23 24" key="1">
    <citation type="journal article" date="2008" name="Nature">
        <title>Genome analysis of the platypus reveals unique signatures of evolution.</title>
        <authorList>
            <person name="Warren W.C."/>
            <person name="Hillier L.W."/>
            <person name="Marshall Graves J.A."/>
            <person name="Birney E."/>
            <person name="Ponting C.P."/>
            <person name="Grutzner F."/>
            <person name="Belov K."/>
            <person name="Miller W."/>
            <person name="Clarke L."/>
            <person name="Chinwalla A.T."/>
            <person name="Yang S.P."/>
            <person name="Heger A."/>
            <person name="Locke D.P."/>
            <person name="Miethke P."/>
            <person name="Waters P.D."/>
            <person name="Veyrunes F."/>
            <person name="Fulton L."/>
            <person name="Fulton B."/>
            <person name="Graves T."/>
            <person name="Wallis J."/>
            <person name="Puente X.S."/>
            <person name="Lopez-Otin C."/>
            <person name="Ordonez G.R."/>
            <person name="Eichler E.E."/>
            <person name="Chen L."/>
            <person name="Cheng Z."/>
            <person name="Deakin J.E."/>
            <person name="Alsop A."/>
            <person name="Thompson K."/>
            <person name="Kirby P."/>
            <person name="Papenfuss A.T."/>
            <person name="Wakefield M.J."/>
            <person name="Olender T."/>
            <person name="Lancet D."/>
            <person name="Huttley G.A."/>
            <person name="Smit A.F."/>
            <person name="Pask A."/>
            <person name="Temple-Smith P."/>
            <person name="Batzer M.A."/>
            <person name="Walker J.A."/>
            <person name="Konkel M.K."/>
            <person name="Harris R.S."/>
            <person name="Whittington C.M."/>
            <person name="Wong E.S."/>
            <person name="Gemmell N.J."/>
            <person name="Buschiazzo E."/>
            <person name="Vargas Jentzsch I.M."/>
            <person name="Merkel A."/>
            <person name="Schmitz J."/>
            <person name="Zemann A."/>
            <person name="Churakov G."/>
            <person name="Kriegs J.O."/>
            <person name="Brosius J."/>
            <person name="Murchison E.P."/>
            <person name="Sachidanandam R."/>
            <person name="Smith C."/>
            <person name="Hannon G.J."/>
            <person name="Tsend-Ayush E."/>
            <person name="McMillan D."/>
            <person name="Attenborough R."/>
            <person name="Rens W."/>
            <person name="Ferguson-Smith M."/>
            <person name="Lefevre C.M."/>
            <person name="Sharp J.A."/>
            <person name="Nicholas K.R."/>
            <person name="Ray D.A."/>
            <person name="Kube M."/>
            <person name="Reinhardt R."/>
            <person name="Pringle T.H."/>
            <person name="Taylor J."/>
            <person name="Jones R.C."/>
            <person name="Nixon B."/>
            <person name="Dacheux J.L."/>
            <person name="Niwa H."/>
            <person name="Sekita Y."/>
            <person name="Huang X."/>
            <person name="Stark A."/>
            <person name="Kheradpour P."/>
            <person name="Kellis M."/>
            <person name="Flicek P."/>
            <person name="Chen Y."/>
            <person name="Webber C."/>
            <person name="Hardison R."/>
            <person name="Nelson J."/>
            <person name="Hallsworth-Pepin K."/>
            <person name="Delehaunty K."/>
            <person name="Markovic C."/>
            <person name="Minx P."/>
            <person name="Feng Y."/>
            <person name="Kremitzki C."/>
            <person name="Mitreva M."/>
            <person name="Glasscock J."/>
            <person name="Wylie T."/>
            <person name="Wohldmann P."/>
            <person name="Thiru P."/>
            <person name="Nhan M.N."/>
            <person name="Pohl C.S."/>
            <person name="Smith S.M."/>
            <person name="Hou S."/>
            <person name="Nefedov M."/>
            <person name="de Jong P.J."/>
            <person name="Renfree M.B."/>
            <person name="Mardis E.R."/>
            <person name="Wilson R.K."/>
        </authorList>
    </citation>
    <scope>NUCLEOTIDE SEQUENCE [LARGE SCALE GENOMIC DNA]</scope>
    <source>
        <strain evidence="23 24">Glennie</strain>
    </source>
</reference>
<evidence type="ECO:0000256" key="7">
    <source>
        <dbReference type="ARBA" id="ARBA00022806"/>
    </source>
</evidence>
<evidence type="ECO:0000256" key="12">
    <source>
        <dbReference type="ARBA" id="ARBA00047984"/>
    </source>
</evidence>
<dbReference type="SUPFAM" id="SSF63748">
    <property type="entry name" value="Tudor/PWWP/MBT"/>
    <property type="match status" value="2"/>
</dbReference>
<dbReference type="GO" id="GO:0003724">
    <property type="term" value="F:RNA helicase activity"/>
    <property type="evidence" value="ECO:0007669"/>
    <property type="project" value="UniProtKB-EC"/>
</dbReference>
<keyword evidence="10" id="KW-0943">RNA-mediated gene silencing</keyword>
<dbReference type="GO" id="GO:0016787">
    <property type="term" value="F:hydrolase activity"/>
    <property type="evidence" value="ECO:0007669"/>
    <property type="project" value="UniProtKB-KW"/>
</dbReference>
<comment type="catalytic activity">
    <reaction evidence="12">
        <text>ATP + H2O = ADP + phosphate + H(+)</text>
        <dbReference type="Rhea" id="RHEA:13065"/>
        <dbReference type="ChEBI" id="CHEBI:15377"/>
        <dbReference type="ChEBI" id="CHEBI:15378"/>
        <dbReference type="ChEBI" id="CHEBI:30616"/>
        <dbReference type="ChEBI" id="CHEBI:43474"/>
        <dbReference type="ChEBI" id="CHEBI:456216"/>
        <dbReference type="EC" id="3.6.4.13"/>
    </reaction>
</comment>
<evidence type="ECO:0000256" key="15">
    <source>
        <dbReference type="ARBA" id="ARBA00068835"/>
    </source>
</evidence>
<dbReference type="FunFam" id="3.40.50.300:FF:001517">
    <property type="entry name" value="Putative ATP-dependent RNA helicase TDRD12"/>
    <property type="match status" value="1"/>
</dbReference>
<organism evidence="23 24">
    <name type="scientific">Ornithorhynchus anatinus</name>
    <name type="common">Duckbill platypus</name>
    <dbReference type="NCBI Taxonomy" id="9258"/>
    <lineage>
        <taxon>Eukaryota</taxon>
        <taxon>Metazoa</taxon>
        <taxon>Chordata</taxon>
        <taxon>Craniata</taxon>
        <taxon>Vertebrata</taxon>
        <taxon>Euteleostomi</taxon>
        <taxon>Mammalia</taxon>
        <taxon>Monotremata</taxon>
        <taxon>Ornithorhynchidae</taxon>
        <taxon>Ornithorhynchus</taxon>
    </lineage>
</organism>
<keyword evidence="18" id="KW-0862">Zinc</keyword>
<feature type="domain" description="Helicase C-terminal" evidence="21">
    <location>
        <begin position="635"/>
        <end position="798"/>
    </location>
</feature>
<dbReference type="Gene3D" id="2.30.30.140">
    <property type="match status" value="2"/>
</dbReference>
<dbReference type="GeneTree" id="ENSGT00420000029847"/>
<dbReference type="eggNOG" id="KOG0331">
    <property type="taxonomic scope" value="Eukaryota"/>
</dbReference>
<evidence type="ECO:0000259" key="21">
    <source>
        <dbReference type="PROSITE" id="PS51194"/>
    </source>
</evidence>
<evidence type="ECO:0000256" key="18">
    <source>
        <dbReference type="PROSITE-ProRule" id="PRU00723"/>
    </source>
</evidence>
<evidence type="ECO:0000256" key="14">
    <source>
        <dbReference type="ARBA" id="ARBA00062399"/>
    </source>
</evidence>
<keyword evidence="11" id="KW-0469">Meiosis</keyword>
<dbReference type="PROSITE" id="PS50103">
    <property type="entry name" value="ZF_C3H1"/>
    <property type="match status" value="1"/>
</dbReference>
<evidence type="ECO:0000256" key="2">
    <source>
        <dbReference type="ARBA" id="ARBA00022473"/>
    </source>
</evidence>
<dbReference type="PROSITE" id="PS51194">
    <property type="entry name" value="HELICASE_CTER"/>
    <property type="match status" value="1"/>
</dbReference>
<dbReference type="CDD" id="cd20435">
    <property type="entry name" value="Tudor_TDRD12_rpt2"/>
    <property type="match status" value="1"/>
</dbReference>
<dbReference type="InterPro" id="IPR035437">
    <property type="entry name" value="SNase_OB-fold_sf"/>
</dbReference>
<keyword evidence="9" id="KW-0744">Spermatogenesis</keyword>
<keyword evidence="7" id="KW-0347">Helicase</keyword>
<dbReference type="HOGENOM" id="CLU_034854_0_0_1"/>
<dbReference type="FunFam" id="2.30.30.140:FF:000075">
    <property type="entry name" value="putative ATP-dependent RNA helicase TDRD12"/>
    <property type="match status" value="1"/>
</dbReference>
<evidence type="ECO:0000256" key="6">
    <source>
        <dbReference type="ARBA" id="ARBA00022801"/>
    </source>
</evidence>
<dbReference type="GeneID" id="100077849"/>
<dbReference type="STRING" id="9258.ENSOANP00000032581"/>
<evidence type="ECO:0000256" key="16">
    <source>
        <dbReference type="ARBA" id="ARBA00076714"/>
    </source>
</evidence>
<keyword evidence="5" id="KW-0221">Differentiation</keyword>
<dbReference type="RefSeq" id="XP_007669683.2">
    <property type="nucleotide sequence ID" value="XM_007671493.3"/>
</dbReference>
<comment type="function">
    <text evidence="13">Probable ATP-binding RNA helicase required during spermatogenesis to repress transposable elements and preventing their mobilization, which is essential for the germline integrity. Acts via the piRNA metabolic process, which mediates the repression of transposable elements during meiosis by forming complexes composed of piRNAs and Piwi proteins and governs the methylation and subsequent repression of transposons. Involved in the secondary piRNAs metabolic process. Acts via the PET complex, a multiprotein complex required during the secondary piRNAs metabolic process for the PIWIL2 slicing-triggered loading of PIWIL4 piRNAs.</text>
</comment>
<evidence type="ECO:0000256" key="1">
    <source>
        <dbReference type="ARBA" id="ARBA00012552"/>
    </source>
</evidence>
<evidence type="ECO:0000313" key="23">
    <source>
        <dbReference type="Ensembl" id="ENSOANP00000032581.2"/>
    </source>
</evidence>
<evidence type="ECO:0000256" key="8">
    <source>
        <dbReference type="ARBA" id="ARBA00022840"/>
    </source>
</evidence>
<evidence type="ECO:0000256" key="4">
    <source>
        <dbReference type="ARBA" id="ARBA00022741"/>
    </source>
</evidence>
<dbReference type="PANTHER" id="PTHR22655:SF2">
    <property type="entry name" value="ATP-DEPENDENT RNA HELICASE TDRD12-RELATED"/>
    <property type="match status" value="1"/>
</dbReference>
<dbReference type="InterPro" id="IPR001650">
    <property type="entry name" value="Helicase_C-like"/>
</dbReference>
<dbReference type="SUPFAM" id="SSF52540">
    <property type="entry name" value="P-loop containing nucleoside triphosphate hydrolases"/>
    <property type="match status" value="2"/>
</dbReference>
<dbReference type="InterPro" id="IPR007052">
    <property type="entry name" value="CS_dom"/>
</dbReference>
<evidence type="ECO:0000256" key="19">
    <source>
        <dbReference type="SAM" id="MobiDB-lite"/>
    </source>
</evidence>
<keyword evidence="8" id="KW-0067">ATP-binding</keyword>
<dbReference type="InterPro" id="IPR000571">
    <property type="entry name" value="Znf_CCCH"/>
</dbReference>
<dbReference type="CTD" id="91646"/>